<sequence>MTSAAAATASRRRDNAPWQECGWPTESLLWAVSRPGGEEMGVQAVERSVAVYRVLLRLYPTEHRAAYGPHMLQVFQDCCRDMYRQRQSAGLQEMWLSTALDPLKSAFEERTRRGSA</sequence>
<organism evidence="1 2">
    <name type="scientific">Deinococcus aerophilus</name>
    <dbReference type="NCBI Taxonomy" id="522488"/>
    <lineage>
        <taxon>Bacteria</taxon>
        <taxon>Thermotogati</taxon>
        <taxon>Deinococcota</taxon>
        <taxon>Deinococci</taxon>
        <taxon>Deinococcales</taxon>
        <taxon>Deinococcaceae</taxon>
        <taxon>Deinococcus</taxon>
    </lineage>
</organism>
<reference evidence="2" key="1">
    <citation type="journal article" date="2019" name="Int. J. Syst. Evol. Microbiol.">
        <title>The Global Catalogue of Microorganisms (GCM) 10K type strain sequencing project: providing services to taxonomists for standard genome sequencing and annotation.</title>
        <authorList>
            <consortium name="The Broad Institute Genomics Platform"/>
            <consortium name="The Broad Institute Genome Sequencing Center for Infectious Disease"/>
            <person name="Wu L."/>
            <person name="Ma J."/>
        </authorList>
    </citation>
    <scope>NUCLEOTIDE SEQUENCE [LARGE SCALE GENOMIC DNA]</scope>
    <source>
        <strain evidence="2">JCM 15443</strain>
    </source>
</reference>
<proteinExistence type="predicted"/>
<accession>A0ABQ2GYC2</accession>
<name>A0ABQ2GYC2_9DEIO</name>
<dbReference type="EMBL" id="BMOM01000031">
    <property type="protein sequence ID" value="GGM18235.1"/>
    <property type="molecule type" value="Genomic_DNA"/>
</dbReference>
<protein>
    <submittedName>
        <fullName evidence="1">Uncharacterized protein</fullName>
    </submittedName>
</protein>
<dbReference type="Proteomes" id="UP000661918">
    <property type="component" value="Unassembled WGS sequence"/>
</dbReference>
<keyword evidence="2" id="KW-1185">Reference proteome</keyword>
<evidence type="ECO:0000313" key="2">
    <source>
        <dbReference type="Proteomes" id="UP000661918"/>
    </source>
</evidence>
<gene>
    <name evidence="1" type="ORF">GCM10010841_27980</name>
</gene>
<evidence type="ECO:0000313" key="1">
    <source>
        <dbReference type="EMBL" id="GGM18235.1"/>
    </source>
</evidence>
<comment type="caution">
    <text evidence="1">The sequence shown here is derived from an EMBL/GenBank/DDBJ whole genome shotgun (WGS) entry which is preliminary data.</text>
</comment>